<dbReference type="InterPro" id="IPR014730">
    <property type="entry name" value="ETF_a/b_N"/>
</dbReference>
<dbReference type="AlphaFoldDB" id="A0A7V4CHS1"/>
<evidence type="ECO:0000259" key="5">
    <source>
        <dbReference type="SMART" id="SM00893"/>
    </source>
</evidence>
<reference evidence="6" key="1">
    <citation type="journal article" date="2020" name="mSystems">
        <title>Genome- and Community-Level Interaction Insights into Carbon Utilization and Element Cycling Functions of Hydrothermarchaeota in Hydrothermal Sediment.</title>
        <authorList>
            <person name="Zhou Z."/>
            <person name="Liu Y."/>
            <person name="Xu W."/>
            <person name="Pan J."/>
            <person name="Luo Z.H."/>
            <person name="Li M."/>
        </authorList>
    </citation>
    <scope>NUCLEOTIDE SEQUENCE [LARGE SCALE GENOMIC DNA]</scope>
    <source>
        <strain evidence="6">SpSt-655</strain>
    </source>
</reference>
<feature type="domain" description="Electron transfer flavoprotein alpha/beta-subunit N-terminal" evidence="5">
    <location>
        <begin position="24"/>
        <end position="216"/>
    </location>
</feature>
<comment type="similarity">
    <text evidence="1">Belongs to the ETF beta-subunit/FixA family.</text>
</comment>
<evidence type="ECO:0000313" key="6">
    <source>
        <dbReference type="EMBL" id="HGQ55318.1"/>
    </source>
</evidence>
<dbReference type="SUPFAM" id="SSF52402">
    <property type="entry name" value="Adenine nucleotide alpha hydrolases-like"/>
    <property type="match status" value="1"/>
</dbReference>
<proteinExistence type="inferred from homology"/>
<dbReference type="Pfam" id="PF01012">
    <property type="entry name" value="ETF"/>
    <property type="match status" value="1"/>
</dbReference>
<organism evidence="6">
    <name type="scientific">candidate division WOR-3 bacterium</name>
    <dbReference type="NCBI Taxonomy" id="2052148"/>
    <lineage>
        <taxon>Bacteria</taxon>
        <taxon>Bacteria division WOR-3</taxon>
    </lineage>
</organism>
<keyword evidence="3" id="KW-0813">Transport</keyword>
<gene>
    <name evidence="6" type="ORF">ENU28_02505</name>
</gene>
<dbReference type="PANTHER" id="PTHR21294">
    <property type="entry name" value="ELECTRON TRANSFER FLAVOPROTEIN BETA-SUBUNIT"/>
    <property type="match status" value="1"/>
</dbReference>
<keyword evidence="4" id="KW-0249">Electron transport</keyword>
<dbReference type="InterPro" id="IPR014729">
    <property type="entry name" value="Rossmann-like_a/b/a_fold"/>
</dbReference>
<evidence type="ECO:0000256" key="3">
    <source>
        <dbReference type="ARBA" id="ARBA00022448"/>
    </source>
</evidence>
<accession>A0A7V4CHS1</accession>
<sequence>MFNIIVCVKQVPSTETKFKIDTQTSLVDLKEIEWVINPYDEYALEEALRIKEKYGGKVIAISVGEGRVKTALKTALAMGVDEVFHIKDEDRLLDSQTSAYLTYQFINKKNINFDLILCGIKGIDYDQGVFPISLATLLKIPFVTTATKIELDSENKKVKVSSELENGTEILETSLPCLITCQKGLNEPRYPSLRLMMQASKKPIPTLEAKEFPDLPKFNFQINRMFLPPARKAGKILEGEPQEIVKELVRLLCEEAKVL</sequence>
<dbReference type="PANTHER" id="PTHR21294:SF8">
    <property type="entry name" value="ELECTRON TRANSFER FLAVOPROTEIN SUBUNIT BETA"/>
    <property type="match status" value="1"/>
</dbReference>
<dbReference type="EMBL" id="DTBX01000088">
    <property type="protein sequence ID" value="HGQ55318.1"/>
    <property type="molecule type" value="Genomic_DNA"/>
</dbReference>
<evidence type="ECO:0000256" key="2">
    <source>
        <dbReference type="ARBA" id="ARBA00016797"/>
    </source>
</evidence>
<dbReference type="CDD" id="cd01714">
    <property type="entry name" value="ETF_beta"/>
    <property type="match status" value="1"/>
</dbReference>
<evidence type="ECO:0000256" key="1">
    <source>
        <dbReference type="ARBA" id="ARBA00007557"/>
    </source>
</evidence>
<dbReference type="Gene3D" id="3.40.50.620">
    <property type="entry name" value="HUPs"/>
    <property type="match status" value="1"/>
</dbReference>
<dbReference type="SMART" id="SM00893">
    <property type="entry name" value="ETF"/>
    <property type="match status" value="1"/>
</dbReference>
<comment type="caution">
    <text evidence="6">The sequence shown here is derived from an EMBL/GenBank/DDBJ whole genome shotgun (WGS) entry which is preliminary data.</text>
</comment>
<protein>
    <recommendedName>
        <fullName evidence="2">Electron transfer flavoprotein subunit beta</fullName>
    </recommendedName>
</protein>
<evidence type="ECO:0000256" key="4">
    <source>
        <dbReference type="ARBA" id="ARBA00022982"/>
    </source>
</evidence>
<dbReference type="InterPro" id="IPR033948">
    <property type="entry name" value="ETF_beta_N"/>
</dbReference>
<name>A0A7V4CHS1_UNCW3</name>
<dbReference type="GO" id="GO:0009055">
    <property type="term" value="F:electron transfer activity"/>
    <property type="evidence" value="ECO:0007669"/>
    <property type="project" value="InterPro"/>
</dbReference>
<dbReference type="PIRSF" id="PIRSF000090">
    <property type="entry name" value="Beta-ETF"/>
    <property type="match status" value="1"/>
</dbReference>
<dbReference type="InterPro" id="IPR012255">
    <property type="entry name" value="ETF_b"/>
</dbReference>